<evidence type="ECO:0000313" key="1">
    <source>
        <dbReference type="EMBL" id="KAH7943167.1"/>
    </source>
</evidence>
<dbReference type="AlphaFoldDB" id="A0A9D4PH62"/>
<evidence type="ECO:0000313" key="2">
    <source>
        <dbReference type="Proteomes" id="UP000821837"/>
    </source>
</evidence>
<sequence length="141" mass="15031">MCGGNDALDARAVTAALTHIVKEKALPSKDMGICDENIEAAVSIPEDVIEELEALREPPRKPPNSVAYSGLAYVGGYIAKLIPDVGCETCAMLVTTKKNEQPNLELGVSRVDGTAFSHFSPLVAICLFRVRPTFSSTPLSV</sequence>
<comment type="caution">
    <text evidence="1">The sequence shown here is derived from an EMBL/GenBank/DDBJ whole genome shotgun (WGS) entry which is preliminary data.</text>
</comment>
<reference evidence="1" key="2">
    <citation type="submission" date="2021-09" db="EMBL/GenBank/DDBJ databases">
        <authorList>
            <person name="Jia N."/>
            <person name="Wang J."/>
            <person name="Shi W."/>
            <person name="Du L."/>
            <person name="Sun Y."/>
            <person name="Zhan W."/>
            <person name="Jiang J."/>
            <person name="Wang Q."/>
            <person name="Zhang B."/>
            <person name="Ji P."/>
            <person name="Sakyi L.B."/>
            <person name="Cui X."/>
            <person name="Yuan T."/>
            <person name="Jiang B."/>
            <person name="Yang W."/>
            <person name="Lam T.T.-Y."/>
            <person name="Chang Q."/>
            <person name="Ding S."/>
            <person name="Wang X."/>
            <person name="Zhu J."/>
            <person name="Ruan X."/>
            <person name="Zhao L."/>
            <person name="Wei J."/>
            <person name="Que T."/>
            <person name="Du C."/>
            <person name="Cheng J."/>
            <person name="Dai P."/>
            <person name="Han X."/>
            <person name="Huang E."/>
            <person name="Gao Y."/>
            <person name="Liu J."/>
            <person name="Shao H."/>
            <person name="Ye R."/>
            <person name="Li L."/>
            <person name="Wei W."/>
            <person name="Wang X."/>
            <person name="Wang C."/>
            <person name="Huo Q."/>
            <person name="Li W."/>
            <person name="Guo W."/>
            <person name="Chen H."/>
            <person name="Chen S."/>
            <person name="Zhou L."/>
            <person name="Zhou L."/>
            <person name="Ni X."/>
            <person name="Tian J."/>
            <person name="Zhou Y."/>
            <person name="Sheng Y."/>
            <person name="Liu T."/>
            <person name="Pan Y."/>
            <person name="Xia L."/>
            <person name="Li J."/>
            <person name="Zhao F."/>
            <person name="Cao W."/>
        </authorList>
    </citation>
    <scope>NUCLEOTIDE SEQUENCE</scope>
    <source>
        <strain evidence="1">Rsan-2018</strain>
        <tissue evidence="1">Larvae</tissue>
    </source>
</reference>
<dbReference type="Proteomes" id="UP000821837">
    <property type="component" value="Unassembled WGS sequence"/>
</dbReference>
<name>A0A9D4PH62_RHISA</name>
<accession>A0A9D4PH62</accession>
<protein>
    <submittedName>
        <fullName evidence="1">Uncharacterized protein</fullName>
    </submittedName>
</protein>
<organism evidence="1 2">
    <name type="scientific">Rhipicephalus sanguineus</name>
    <name type="common">Brown dog tick</name>
    <name type="synonym">Ixodes sanguineus</name>
    <dbReference type="NCBI Taxonomy" id="34632"/>
    <lineage>
        <taxon>Eukaryota</taxon>
        <taxon>Metazoa</taxon>
        <taxon>Ecdysozoa</taxon>
        <taxon>Arthropoda</taxon>
        <taxon>Chelicerata</taxon>
        <taxon>Arachnida</taxon>
        <taxon>Acari</taxon>
        <taxon>Parasitiformes</taxon>
        <taxon>Ixodida</taxon>
        <taxon>Ixodoidea</taxon>
        <taxon>Ixodidae</taxon>
        <taxon>Rhipicephalinae</taxon>
        <taxon>Rhipicephalus</taxon>
        <taxon>Rhipicephalus</taxon>
    </lineage>
</organism>
<reference evidence="1" key="1">
    <citation type="journal article" date="2020" name="Cell">
        <title>Large-Scale Comparative Analyses of Tick Genomes Elucidate Their Genetic Diversity and Vector Capacities.</title>
        <authorList>
            <consortium name="Tick Genome and Microbiome Consortium (TIGMIC)"/>
            <person name="Jia N."/>
            <person name="Wang J."/>
            <person name="Shi W."/>
            <person name="Du L."/>
            <person name="Sun Y."/>
            <person name="Zhan W."/>
            <person name="Jiang J.F."/>
            <person name="Wang Q."/>
            <person name="Zhang B."/>
            <person name="Ji P."/>
            <person name="Bell-Sakyi L."/>
            <person name="Cui X.M."/>
            <person name="Yuan T.T."/>
            <person name="Jiang B.G."/>
            <person name="Yang W.F."/>
            <person name="Lam T.T."/>
            <person name="Chang Q.C."/>
            <person name="Ding S.J."/>
            <person name="Wang X.J."/>
            <person name="Zhu J.G."/>
            <person name="Ruan X.D."/>
            <person name="Zhao L."/>
            <person name="Wei J.T."/>
            <person name="Ye R.Z."/>
            <person name="Que T.C."/>
            <person name="Du C.H."/>
            <person name="Zhou Y.H."/>
            <person name="Cheng J.X."/>
            <person name="Dai P.F."/>
            <person name="Guo W.B."/>
            <person name="Han X.H."/>
            <person name="Huang E.J."/>
            <person name="Li L.F."/>
            <person name="Wei W."/>
            <person name="Gao Y.C."/>
            <person name="Liu J.Z."/>
            <person name="Shao H.Z."/>
            <person name="Wang X."/>
            <person name="Wang C.C."/>
            <person name="Yang T.C."/>
            <person name="Huo Q.B."/>
            <person name="Li W."/>
            <person name="Chen H.Y."/>
            <person name="Chen S.E."/>
            <person name="Zhou L.G."/>
            <person name="Ni X.B."/>
            <person name="Tian J.H."/>
            <person name="Sheng Y."/>
            <person name="Liu T."/>
            <person name="Pan Y.S."/>
            <person name="Xia L.Y."/>
            <person name="Li J."/>
            <person name="Zhao F."/>
            <person name="Cao W.C."/>
        </authorList>
    </citation>
    <scope>NUCLEOTIDE SEQUENCE</scope>
    <source>
        <strain evidence="1">Rsan-2018</strain>
    </source>
</reference>
<keyword evidence="2" id="KW-1185">Reference proteome</keyword>
<gene>
    <name evidence="1" type="ORF">HPB52_005956</name>
</gene>
<proteinExistence type="predicted"/>
<dbReference type="EMBL" id="JABSTV010001253">
    <property type="protein sequence ID" value="KAH7943167.1"/>
    <property type="molecule type" value="Genomic_DNA"/>
</dbReference>